<dbReference type="PANTHER" id="PTHR24329:SF543">
    <property type="entry name" value="FI01017P-RELATED"/>
    <property type="match status" value="1"/>
</dbReference>
<dbReference type="Gene3D" id="1.10.10.60">
    <property type="entry name" value="Homeodomain-like"/>
    <property type="match status" value="1"/>
</dbReference>
<dbReference type="Proteomes" id="UP001108280">
    <property type="component" value="Chromosome X"/>
</dbReference>
<dbReference type="KEGG" id="cge:100763700"/>
<dbReference type="AlphaFoldDB" id="A0A9J7GNP9"/>
<reference evidence="6" key="3">
    <citation type="submission" date="2025-08" db="UniProtKB">
        <authorList>
            <consortium name="RefSeq"/>
        </authorList>
    </citation>
    <scope>IDENTIFICATION</scope>
    <source>
        <strain evidence="6">17A/GY</strain>
        <tissue evidence="6">Liver</tissue>
    </source>
</reference>
<organism evidence="5 6">
    <name type="scientific">Cricetulus griseus</name>
    <name type="common">Chinese hamster</name>
    <name type="synonym">Cricetulus barabensis griseus</name>
    <dbReference type="NCBI Taxonomy" id="10029"/>
    <lineage>
        <taxon>Eukaryota</taxon>
        <taxon>Metazoa</taxon>
        <taxon>Chordata</taxon>
        <taxon>Craniata</taxon>
        <taxon>Vertebrata</taxon>
        <taxon>Euteleostomi</taxon>
        <taxon>Mammalia</taxon>
        <taxon>Eutheria</taxon>
        <taxon>Euarchontoglires</taxon>
        <taxon>Glires</taxon>
        <taxon>Rodentia</taxon>
        <taxon>Myomorpha</taxon>
        <taxon>Muroidea</taxon>
        <taxon>Cricetidae</taxon>
        <taxon>Cricetinae</taxon>
        <taxon>Cricetulus</taxon>
    </lineage>
</organism>
<dbReference type="CDD" id="cd00086">
    <property type="entry name" value="homeodomain"/>
    <property type="match status" value="1"/>
</dbReference>
<evidence type="ECO:0000313" key="5">
    <source>
        <dbReference type="Proteomes" id="UP001108280"/>
    </source>
</evidence>
<comment type="subcellular location">
    <subcellularLocation>
        <location evidence="1 2 3">Nucleus</location>
    </subcellularLocation>
</comment>
<dbReference type="InterPro" id="IPR001356">
    <property type="entry name" value="HD"/>
</dbReference>
<keyword evidence="5" id="KW-1185">Reference proteome</keyword>
<accession>A0A9J7GNP9</accession>
<dbReference type="RefSeq" id="XP_027289254.1">
    <property type="nucleotide sequence ID" value="XM_027433453.1"/>
</dbReference>
<proteinExistence type="predicted"/>
<keyword evidence="2 3" id="KW-0238">DNA-binding</keyword>
<dbReference type="PANTHER" id="PTHR24329">
    <property type="entry name" value="HOMEOBOX PROTEIN ARISTALESS"/>
    <property type="match status" value="1"/>
</dbReference>
<evidence type="ECO:0000256" key="1">
    <source>
        <dbReference type="ARBA" id="ARBA00004123"/>
    </source>
</evidence>
<reference evidence="5" key="1">
    <citation type="journal article" date="2018" name="Biotechnol. Bioeng.">
        <title>A reference genome of the Chinese hamster based on a hybrid assembly strategy.</title>
        <authorList>
            <person name="Rupp O."/>
            <person name="MacDonald M.L."/>
            <person name="Li S."/>
            <person name="Dhiman H."/>
            <person name="Polson S."/>
            <person name="Griep S."/>
            <person name="Heffner K."/>
            <person name="Hernandez I."/>
            <person name="Brinkrolf K."/>
            <person name="Jadhav V."/>
            <person name="Samoudi M."/>
            <person name="Hao H."/>
            <person name="Kingham B."/>
            <person name="Goesmann A."/>
            <person name="Betenbaugh M.J."/>
            <person name="Lewis N.E."/>
            <person name="Borth N."/>
            <person name="Lee K.H."/>
        </authorList>
    </citation>
    <scope>NUCLEOTIDE SEQUENCE [LARGE SCALE GENOMIC DNA]</scope>
    <source>
        <strain evidence="5">17A/GY</strain>
    </source>
</reference>
<protein>
    <submittedName>
        <fullName evidence="6">Rhox homeobox family member 1 isoform X2</fullName>
    </submittedName>
</protein>
<dbReference type="InterPro" id="IPR050649">
    <property type="entry name" value="Paired_Homeobox_TFs"/>
</dbReference>
<feature type="DNA-binding region" description="Homeobox" evidence="2">
    <location>
        <begin position="99"/>
        <end position="158"/>
    </location>
</feature>
<sequence>MENKFFYFDLDYYGVGFYEEVILTESQQRAAAAAARRHFGRGVRVLHELGGKDYKNSEYDHSYNRKTKEMRASSSVRGHRKLEVPGKAVGAVSQNSNRRHTKHYKFTFGQLRELDRVFRETQYPDALQRKALAELIQVDERKVKAWFKNKRAKYRKMQTELLLSCDTSGTLNNSSLKRNEHSERTSVPEEPKGFILCRQHLGQSCWS</sequence>
<dbReference type="InterPro" id="IPR009057">
    <property type="entry name" value="Homeodomain-like_sf"/>
</dbReference>
<dbReference type="Pfam" id="PF00046">
    <property type="entry name" value="Homeodomain"/>
    <property type="match status" value="1"/>
</dbReference>
<dbReference type="GO" id="GO:0005634">
    <property type="term" value="C:nucleus"/>
    <property type="evidence" value="ECO:0007669"/>
    <property type="project" value="UniProtKB-SubCell"/>
</dbReference>
<dbReference type="SUPFAM" id="SSF46689">
    <property type="entry name" value="Homeodomain-like"/>
    <property type="match status" value="1"/>
</dbReference>
<evidence type="ECO:0000256" key="2">
    <source>
        <dbReference type="PROSITE-ProRule" id="PRU00108"/>
    </source>
</evidence>
<dbReference type="PROSITE" id="PS50071">
    <property type="entry name" value="HOMEOBOX_2"/>
    <property type="match status" value="1"/>
</dbReference>
<dbReference type="GeneID" id="100763700"/>
<dbReference type="OrthoDB" id="6159439at2759"/>
<dbReference type="GO" id="GO:0000981">
    <property type="term" value="F:DNA-binding transcription factor activity, RNA polymerase II-specific"/>
    <property type="evidence" value="ECO:0007669"/>
    <property type="project" value="TreeGrafter"/>
</dbReference>
<gene>
    <name evidence="6" type="primary">LOC100763700</name>
</gene>
<reference evidence="5" key="2">
    <citation type="journal article" date="2020" name="Biotechnol. Bioeng.">
        <title>Chromosome-scale scaffolds for the Chinese hamster reference genome assembly to facilitate the study of the CHO epigenome.</title>
        <authorList>
            <person name="Hilliard W."/>
            <person name="MacDonald M."/>
            <person name="Lee K.H."/>
        </authorList>
    </citation>
    <scope>NUCLEOTIDE SEQUENCE [LARGE SCALE GENOMIC DNA]</scope>
    <source>
        <strain evidence="5">17A/GY</strain>
    </source>
</reference>
<dbReference type="GO" id="GO:0000977">
    <property type="term" value="F:RNA polymerase II transcription regulatory region sequence-specific DNA binding"/>
    <property type="evidence" value="ECO:0007669"/>
    <property type="project" value="TreeGrafter"/>
</dbReference>
<keyword evidence="2 3" id="KW-0539">Nucleus</keyword>
<feature type="domain" description="Homeobox" evidence="4">
    <location>
        <begin position="97"/>
        <end position="157"/>
    </location>
</feature>
<keyword evidence="2 3" id="KW-0371">Homeobox</keyword>
<evidence type="ECO:0000256" key="3">
    <source>
        <dbReference type="RuleBase" id="RU000682"/>
    </source>
</evidence>
<dbReference type="SMART" id="SM00389">
    <property type="entry name" value="HOX"/>
    <property type="match status" value="1"/>
</dbReference>
<evidence type="ECO:0000259" key="4">
    <source>
        <dbReference type="PROSITE" id="PS50071"/>
    </source>
</evidence>
<evidence type="ECO:0000313" key="6">
    <source>
        <dbReference type="RefSeq" id="XP_027289254.1"/>
    </source>
</evidence>
<name>A0A9J7GNP9_CRIGR</name>